<dbReference type="EMBL" id="JARWAF010000023">
    <property type="protein sequence ID" value="MDJ1645388.1"/>
    <property type="molecule type" value="Genomic_DNA"/>
</dbReference>
<keyword evidence="2 4" id="KW-0238">DNA-binding</keyword>
<proteinExistence type="predicted"/>
<dbReference type="PROSITE" id="PS01081">
    <property type="entry name" value="HTH_TETR_1"/>
    <property type="match status" value="1"/>
</dbReference>
<dbReference type="PANTHER" id="PTHR30055">
    <property type="entry name" value="HTH-TYPE TRANSCRIPTIONAL REGULATOR RUTR"/>
    <property type="match status" value="1"/>
</dbReference>
<organism evidence="6 7">
    <name type="scientific">Streptomyces pakalii</name>
    <dbReference type="NCBI Taxonomy" id="3036494"/>
    <lineage>
        <taxon>Bacteria</taxon>
        <taxon>Bacillati</taxon>
        <taxon>Actinomycetota</taxon>
        <taxon>Actinomycetes</taxon>
        <taxon>Kitasatosporales</taxon>
        <taxon>Streptomycetaceae</taxon>
        <taxon>Streptomyces</taxon>
    </lineage>
</organism>
<dbReference type="PANTHER" id="PTHR30055:SF234">
    <property type="entry name" value="HTH-TYPE TRANSCRIPTIONAL REGULATOR BETI"/>
    <property type="match status" value="1"/>
</dbReference>
<evidence type="ECO:0000256" key="1">
    <source>
        <dbReference type="ARBA" id="ARBA00023015"/>
    </source>
</evidence>
<dbReference type="PRINTS" id="PR00455">
    <property type="entry name" value="HTHTETR"/>
</dbReference>
<dbReference type="NCBIfam" id="NF041196">
    <property type="entry name" value="ScbR_bind_reg"/>
    <property type="match status" value="1"/>
</dbReference>
<evidence type="ECO:0000256" key="3">
    <source>
        <dbReference type="ARBA" id="ARBA00023163"/>
    </source>
</evidence>
<evidence type="ECO:0000313" key="6">
    <source>
        <dbReference type="EMBL" id="MDJ1645388.1"/>
    </source>
</evidence>
<dbReference type="PROSITE" id="PS50977">
    <property type="entry name" value="HTH_TETR_2"/>
    <property type="match status" value="1"/>
</dbReference>
<dbReference type="InterPro" id="IPR054126">
    <property type="entry name" value="CprB_TetR_C"/>
</dbReference>
<dbReference type="InterPro" id="IPR036271">
    <property type="entry name" value="Tet_transcr_reg_TetR-rel_C_sf"/>
</dbReference>
<sequence length="215" mass="23071">MQERAERGERAERREQTAQRIVEAAGIVIDRTGYAAASIPEIQDAAGVSRGTVYHHFASKEELGDAVLARQAVFFEQVAASAGSGPAPELWLQALIEISHRYTASFLDDPVLRAAVRLSIEPGPYQTAESYAGPLGAVTAVLDSARTAGELQDHVDPSEAARILVGCYSGVQLLAMALVERETLHQQVAAMWSLIMPGLARPDVLPRLCLDLPGS</sequence>
<keyword evidence="3" id="KW-0804">Transcription</keyword>
<dbReference type="SUPFAM" id="SSF48498">
    <property type="entry name" value="Tetracyclin repressor-like, C-terminal domain"/>
    <property type="match status" value="1"/>
</dbReference>
<dbReference type="InterPro" id="IPR047923">
    <property type="entry name" value="ArpA-like"/>
</dbReference>
<dbReference type="InterPro" id="IPR023772">
    <property type="entry name" value="DNA-bd_HTH_TetR-type_CS"/>
</dbReference>
<evidence type="ECO:0000256" key="4">
    <source>
        <dbReference type="PROSITE-ProRule" id="PRU00335"/>
    </source>
</evidence>
<dbReference type="Gene3D" id="1.10.357.10">
    <property type="entry name" value="Tetracycline Repressor, domain 2"/>
    <property type="match status" value="1"/>
</dbReference>
<dbReference type="SUPFAM" id="SSF46689">
    <property type="entry name" value="Homeodomain-like"/>
    <property type="match status" value="1"/>
</dbReference>
<dbReference type="Pfam" id="PF00440">
    <property type="entry name" value="TetR_N"/>
    <property type="match status" value="1"/>
</dbReference>
<keyword evidence="7" id="KW-1185">Reference proteome</keyword>
<feature type="DNA-binding region" description="H-T-H motif" evidence="4">
    <location>
        <begin position="38"/>
        <end position="57"/>
    </location>
</feature>
<protein>
    <submittedName>
        <fullName evidence="6">ScbR family autoregulator-binding transcription factor</fullName>
    </submittedName>
</protein>
<dbReference type="Proteomes" id="UP001237194">
    <property type="component" value="Unassembled WGS sequence"/>
</dbReference>
<reference evidence="6 7" key="1">
    <citation type="submission" date="2023-04" db="EMBL/GenBank/DDBJ databases">
        <title>A novel species of the genus Streptomyces: Streptomyces pakalii sp. nov. isolated from a Mexican soil jungle.</title>
        <authorList>
            <person name="Chavez-Hernandez M.A."/>
            <person name="Ortiz-Alvarez J."/>
            <person name="Villa-Tanaca L."/>
            <person name="Hernandez-Rodriguez C."/>
        </authorList>
    </citation>
    <scope>NUCLEOTIDE SEQUENCE [LARGE SCALE GENOMIC DNA]</scope>
    <source>
        <strain evidence="6 7">ENCB-J15</strain>
    </source>
</reference>
<dbReference type="RefSeq" id="WP_283901369.1">
    <property type="nucleotide sequence ID" value="NZ_JARWAF010000023.1"/>
</dbReference>
<gene>
    <name evidence="6" type="ORF">P5W92_34015</name>
</gene>
<evidence type="ECO:0000256" key="2">
    <source>
        <dbReference type="ARBA" id="ARBA00023125"/>
    </source>
</evidence>
<dbReference type="Pfam" id="PF21935">
    <property type="entry name" value="TetR_C_45"/>
    <property type="match status" value="1"/>
</dbReference>
<evidence type="ECO:0000313" key="7">
    <source>
        <dbReference type="Proteomes" id="UP001237194"/>
    </source>
</evidence>
<dbReference type="InterPro" id="IPR009057">
    <property type="entry name" value="Homeodomain-like_sf"/>
</dbReference>
<comment type="caution">
    <text evidence="6">The sequence shown here is derived from an EMBL/GenBank/DDBJ whole genome shotgun (WGS) entry which is preliminary data.</text>
</comment>
<name>A0ABT7DHU3_9ACTN</name>
<dbReference type="InterPro" id="IPR001647">
    <property type="entry name" value="HTH_TetR"/>
</dbReference>
<dbReference type="InterPro" id="IPR050109">
    <property type="entry name" value="HTH-type_TetR-like_transc_reg"/>
</dbReference>
<accession>A0ABT7DHU3</accession>
<feature type="domain" description="HTH tetR-type" evidence="5">
    <location>
        <begin position="15"/>
        <end position="75"/>
    </location>
</feature>
<keyword evidence="1" id="KW-0805">Transcription regulation</keyword>
<evidence type="ECO:0000259" key="5">
    <source>
        <dbReference type="PROSITE" id="PS50977"/>
    </source>
</evidence>